<evidence type="ECO:0000256" key="8">
    <source>
        <dbReference type="SAM" id="MobiDB-lite"/>
    </source>
</evidence>
<dbReference type="STRING" id="1081109.A0A168A1Q7"/>
<dbReference type="AlphaFoldDB" id="A0A168A1Q7"/>
<feature type="repeat" description="TPR" evidence="7">
    <location>
        <begin position="36"/>
        <end position="69"/>
    </location>
</feature>
<dbReference type="PANTHER" id="PTHR15175">
    <property type="entry name" value="NEUTROPHIL CYTOSOLIC FACTOR 2, NEUTROPHIL NADPH OXIDASE FACTOR 2"/>
    <property type="match status" value="1"/>
</dbReference>
<dbReference type="InterPro" id="IPR053793">
    <property type="entry name" value="PB1-like"/>
</dbReference>
<feature type="region of interest" description="Disordered" evidence="8">
    <location>
        <begin position="243"/>
        <end position="392"/>
    </location>
</feature>
<dbReference type="SUPFAM" id="SSF48452">
    <property type="entry name" value="TPR-like"/>
    <property type="match status" value="1"/>
</dbReference>
<evidence type="ECO:0000313" key="11">
    <source>
        <dbReference type="Proteomes" id="UP000078544"/>
    </source>
</evidence>
<comment type="subcellular location">
    <subcellularLocation>
        <location evidence="1">Cytoplasm</location>
    </subcellularLocation>
</comment>
<feature type="compositionally biased region" description="Basic and acidic residues" evidence="8">
    <location>
        <begin position="298"/>
        <end position="310"/>
    </location>
</feature>
<gene>
    <name evidence="10" type="ORF">AAL_05744</name>
</gene>
<dbReference type="PANTHER" id="PTHR15175:SF0">
    <property type="entry name" value="SH3 DOMAIN-CONTAINING PROTEIN C23A1.17"/>
    <property type="match status" value="1"/>
</dbReference>
<feature type="domain" description="PB1" evidence="9">
    <location>
        <begin position="418"/>
        <end position="507"/>
    </location>
</feature>
<dbReference type="GO" id="GO:0005737">
    <property type="term" value="C:cytoplasm"/>
    <property type="evidence" value="ECO:0007669"/>
    <property type="project" value="UniProtKB-SubCell"/>
</dbReference>
<proteinExistence type="inferred from homology"/>
<keyword evidence="3" id="KW-0728">SH3 domain</keyword>
<dbReference type="InterPro" id="IPR000270">
    <property type="entry name" value="PB1_dom"/>
</dbReference>
<evidence type="ECO:0000256" key="7">
    <source>
        <dbReference type="PROSITE-ProRule" id="PRU00339"/>
    </source>
</evidence>
<keyword evidence="4" id="KW-0963">Cytoplasm</keyword>
<dbReference type="Pfam" id="PF00515">
    <property type="entry name" value="TPR_1"/>
    <property type="match status" value="1"/>
</dbReference>
<evidence type="ECO:0000256" key="6">
    <source>
        <dbReference type="ARBA" id="ARBA00022803"/>
    </source>
</evidence>
<evidence type="ECO:0000256" key="1">
    <source>
        <dbReference type="ARBA" id="ARBA00004496"/>
    </source>
</evidence>
<keyword evidence="6 7" id="KW-0802">TPR repeat</keyword>
<evidence type="ECO:0000256" key="4">
    <source>
        <dbReference type="ARBA" id="ARBA00022490"/>
    </source>
</evidence>
<dbReference type="CDD" id="cd06408">
    <property type="entry name" value="PB1_NoxR"/>
    <property type="match status" value="1"/>
</dbReference>
<comment type="similarity">
    <text evidence="2">Belongs to the NCF2/NOXA1 family.</text>
</comment>
<dbReference type="InterPro" id="IPR019734">
    <property type="entry name" value="TPR_rpt"/>
</dbReference>
<feature type="compositionally biased region" description="Acidic residues" evidence="8">
    <location>
        <begin position="378"/>
        <end position="391"/>
    </location>
</feature>
<dbReference type="InterPro" id="IPR034892">
    <property type="entry name" value="PB1_NoxR"/>
</dbReference>
<dbReference type="PROSITE" id="PS50005">
    <property type="entry name" value="TPR"/>
    <property type="match status" value="1"/>
</dbReference>
<protein>
    <submittedName>
        <fullName evidence="10">NADPH oxidase regulator NoxR</fullName>
    </submittedName>
</protein>
<dbReference type="Proteomes" id="UP000078544">
    <property type="component" value="Unassembled WGS sequence"/>
</dbReference>
<evidence type="ECO:0000256" key="3">
    <source>
        <dbReference type="ARBA" id="ARBA00022443"/>
    </source>
</evidence>
<reference evidence="10 11" key="1">
    <citation type="journal article" date="2016" name="Genome Biol. Evol.">
        <title>Divergent and convergent evolution of fungal pathogenicity.</title>
        <authorList>
            <person name="Shang Y."/>
            <person name="Xiao G."/>
            <person name="Zheng P."/>
            <person name="Cen K."/>
            <person name="Zhan S."/>
            <person name="Wang C."/>
        </authorList>
    </citation>
    <scope>NUCLEOTIDE SEQUENCE [LARGE SCALE GENOMIC DNA]</scope>
    <source>
        <strain evidence="10 11">RCEF 2490</strain>
    </source>
</reference>
<dbReference type="EMBL" id="AZGY01000013">
    <property type="protein sequence ID" value="KZZ93359.1"/>
    <property type="molecule type" value="Genomic_DNA"/>
</dbReference>
<sequence>MTLKLEIETWVSALARYDNNEFEDALGEFEKISDTSKILFNMGVIHATLGEHEKAVECYQRAIRLDQYLAVAYFQQGVSNFLLGDFEEALANFNDTLLYLRGNTMIDYAQLGLIFKLYSCEVLFNRGLCYIYLQQKDAGMQDLQFAVQEKVVEDHNVIDEAIAEEAEGYTVFSIPVGVVYRPNDAKVRNLKTKDYLGKARLVAASDRSNAFTGFAGSEIKNAERIEVKDDRPADNISFAATNLVKPGIQSRQAEQSGRGVFPPTPPPENDRPSRGNSVRNGARPMPQKLTIQTQYPNRKYERASPEEARSTKSASSSGPSRGFSGRRDPPPMQRRPTRRIEEEDEADPADLYDMYQGGSRMSRDSPSSRSRQPRYVDDDGSDYDDYSDGPEFEMVSNNRRVQSSRSGSRSSRRSDIRKIRVKVHAGDVRYLMIGTAVEYPDLVDRIKDKFGMRRRFKIKVRDEDTPQGDMITLGDQDDLDMAIQASTSLARRQRQDSAKMEIWVFEQ</sequence>
<dbReference type="SUPFAM" id="SSF54277">
    <property type="entry name" value="CAD &amp; PB1 domains"/>
    <property type="match status" value="1"/>
</dbReference>
<dbReference type="FunFam" id="1.25.40.10:FF:000017">
    <property type="entry name" value="NADPH oxidase regulator NoxR"/>
    <property type="match status" value="1"/>
</dbReference>
<evidence type="ECO:0000259" key="9">
    <source>
        <dbReference type="PROSITE" id="PS51745"/>
    </source>
</evidence>
<evidence type="ECO:0000313" key="10">
    <source>
        <dbReference type="EMBL" id="KZZ93359.1"/>
    </source>
</evidence>
<dbReference type="SMART" id="SM00028">
    <property type="entry name" value="TPR"/>
    <property type="match status" value="3"/>
</dbReference>
<feature type="compositionally biased region" description="Low complexity" evidence="8">
    <location>
        <begin position="311"/>
        <end position="323"/>
    </location>
</feature>
<name>A0A168A1Q7_9HYPO</name>
<evidence type="ECO:0000256" key="5">
    <source>
        <dbReference type="ARBA" id="ARBA00022737"/>
    </source>
</evidence>
<dbReference type="SMART" id="SM00666">
    <property type="entry name" value="PB1"/>
    <property type="match status" value="1"/>
</dbReference>
<keyword evidence="11" id="KW-1185">Reference proteome</keyword>
<keyword evidence="5" id="KW-0677">Repeat</keyword>
<comment type="caution">
    <text evidence="10">The sequence shown here is derived from an EMBL/GenBank/DDBJ whole genome shotgun (WGS) entry which is preliminary data.</text>
</comment>
<evidence type="ECO:0000256" key="2">
    <source>
        <dbReference type="ARBA" id="ARBA00008051"/>
    </source>
</evidence>
<dbReference type="InterPro" id="IPR051864">
    <property type="entry name" value="NCF2_NOXA1"/>
</dbReference>
<dbReference type="InterPro" id="IPR011990">
    <property type="entry name" value="TPR-like_helical_dom_sf"/>
</dbReference>
<dbReference type="Gene3D" id="3.10.20.90">
    <property type="entry name" value="Phosphatidylinositol 3-kinase Catalytic Subunit, Chain A, domain 1"/>
    <property type="match status" value="1"/>
</dbReference>
<dbReference type="Pfam" id="PF00564">
    <property type="entry name" value="PB1"/>
    <property type="match status" value="1"/>
</dbReference>
<accession>A0A168A1Q7</accession>
<dbReference type="OrthoDB" id="9450131at2759"/>
<dbReference type="PROSITE" id="PS50293">
    <property type="entry name" value="TPR_REGION"/>
    <property type="match status" value="1"/>
</dbReference>
<organism evidence="10 11">
    <name type="scientific">Moelleriella libera RCEF 2490</name>
    <dbReference type="NCBI Taxonomy" id="1081109"/>
    <lineage>
        <taxon>Eukaryota</taxon>
        <taxon>Fungi</taxon>
        <taxon>Dikarya</taxon>
        <taxon>Ascomycota</taxon>
        <taxon>Pezizomycotina</taxon>
        <taxon>Sordariomycetes</taxon>
        <taxon>Hypocreomycetidae</taxon>
        <taxon>Hypocreales</taxon>
        <taxon>Clavicipitaceae</taxon>
        <taxon>Moelleriella</taxon>
    </lineage>
</organism>
<dbReference type="PROSITE" id="PS51745">
    <property type="entry name" value="PB1"/>
    <property type="match status" value="1"/>
</dbReference>
<dbReference type="Gene3D" id="1.25.40.10">
    <property type="entry name" value="Tetratricopeptide repeat domain"/>
    <property type="match status" value="1"/>
</dbReference>